<protein>
    <submittedName>
        <fullName evidence="3">Insulinase family protein</fullName>
    </submittedName>
</protein>
<dbReference type="PANTHER" id="PTHR11851:SF49">
    <property type="entry name" value="MITOCHONDRIAL-PROCESSING PEPTIDASE SUBUNIT ALPHA"/>
    <property type="match status" value="1"/>
</dbReference>
<dbReference type="Pfam" id="PF00675">
    <property type="entry name" value="Peptidase_M16"/>
    <property type="match status" value="1"/>
</dbReference>
<name>A0A9D2AVD4_9FIRM</name>
<reference evidence="3" key="2">
    <citation type="submission" date="2021-04" db="EMBL/GenBank/DDBJ databases">
        <authorList>
            <person name="Gilroy R."/>
        </authorList>
    </citation>
    <scope>NUCLEOTIDE SEQUENCE</scope>
    <source>
        <strain evidence="3">2189</strain>
    </source>
</reference>
<dbReference type="SUPFAM" id="SSF63411">
    <property type="entry name" value="LuxS/MPP-like metallohydrolase"/>
    <property type="match status" value="1"/>
</dbReference>
<gene>
    <name evidence="3" type="ORF">H9851_04395</name>
</gene>
<dbReference type="GO" id="GO:0046872">
    <property type="term" value="F:metal ion binding"/>
    <property type="evidence" value="ECO:0007669"/>
    <property type="project" value="InterPro"/>
</dbReference>
<dbReference type="EMBL" id="DXEW01000023">
    <property type="protein sequence ID" value="HIX50501.1"/>
    <property type="molecule type" value="Genomic_DNA"/>
</dbReference>
<feature type="domain" description="Peptidase M16 N-terminal" evidence="2">
    <location>
        <begin position="43"/>
        <end position="132"/>
    </location>
</feature>
<dbReference type="Proteomes" id="UP000886847">
    <property type="component" value="Unassembled WGS sequence"/>
</dbReference>
<evidence type="ECO:0000313" key="4">
    <source>
        <dbReference type="Proteomes" id="UP000886847"/>
    </source>
</evidence>
<dbReference type="InterPro" id="IPR011765">
    <property type="entry name" value="Pept_M16_N"/>
</dbReference>
<dbReference type="AlphaFoldDB" id="A0A9D2AVD4"/>
<evidence type="ECO:0000256" key="1">
    <source>
        <dbReference type="ARBA" id="ARBA00007261"/>
    </source>
</evidence>
<organism evidence="3 4">
    <name type="scientific">Candidatus Borkfalkia faecavium</name>
    <dbReference type="NCBI Taxonomy" id="2838508"/>
    <lineage>
        <taxon>Bacteria</taxon>
        <taxon>Bacillati</taxon>
        <taxon>Bacillota</taxon>
        <taxon>Clostridia</taxon>
        <taxon>Christensenellales</taxon>
        <taxon>Christensenellaceae</taxon>
        <taxon>Candidatus Borkfalkia</taxon>
    </lineage>
</organism>
<evidence type="ECO:0000259" key="2">
    <source>
        <dbReference type="Pfam" id="PF00675"/>
    </source>
</evidence>
<dbReference type="InterPro" id="IPR050361">
    <property type="entry name" value="MPP/UQCRC_Complex"/>
</dbReference>
<accession>A0A9D2AVD4</accession>
<dbReference type="InterPro" id="IPR011249">
    <property type="entry name" value="Metalloenz_LuxS/M16"/>
</dbReference>
<dbReference type="PANTHER" id="PTHR11851">
    <property type="entry name" value="METALLOPROTEASE"/>
    <property type="match status" value="1"/>
</dbReference>
<proteinExistence type="inferred from homology"/>
<comment type="caution">
    <text evidence="3">The sequence shown here is derived from an EMBL/GenBank/DDBJ whole genome shotgun (WGS) entry which is preliminary data.</text>
</comment>
<evidence type="ECO:0000313" key="3">
    <source>
        <dbReference type="EMBL" id="HIX50501.1"/>
    </source>
</evidence>
<dbReference type="Gene3D" id="3.30.830.10">
    <property type="entry name" value="Metalloenzyme, LuxS/M16 peptidase-like"/>
    <property type="match status" value="1"/>
</dbReference>
<reference evidence="3" key="1">
    <citation type="journal article" date="2021" name="PeerJ">
        <title>Extensive microbial diversity within the chicken gut microbiome revealed by metagenomics and culture.</title>
        <authorList>
            <person name="Gilroy R."/>
            <person name="Ravi A."/>
            <person name="Getino M."/>
            <person name="Pursley I."/>
            <person name="Horton D.L."/>
            <person name="Alikhan N.F."/>
            <person name="Baker D."/>
            <person name="Gharbi K."/>
            <person name="Hall N."/>
            <person name="Watson M."/>
            <person name="Adriaenssens E.M."/>
            <person name="Foster-Nyarko E."/>
            <person name="Jarju S."/>
            <person name="Secka A."/>
            <person name="Antonio M."/>
            <person name="Oren A."/>
            <person name="Chaudhuri R.R."/>
            <person name="La Ragione R."/>
            <person name="Hildebrand F."/>
            <person name="Pallen M.J."/>
        </authorList>
    </citation>
    <scope>NUCLEOTIDE SEQUENCE</scope>
    <source>
        <strain evidence="3">2189</strain>
    </source>
</reference>
<sequence>MSEKDMSQFCERRGRMPNGAHLVSFRAPLLQTAAFAVVLPFVPEYTPGVYHLVEHMFFERAGERRAPQINAEMTARGSEIMGYTAINYMCFSFSCRKEVFAPQLRLLHAMLSQREYDRAEFDRVLPVIRNEIFENAFYDGRSADILRELWFDSRYISPVLGSASVLENIDPAEIEGARKSLFNGGMCAFLAGAFSEEDERLVLETFGKMPLCRLDESPARPEEKITRPLNRVGRGYELQALVTYHVEKADLRLKLAAHWLRSALFDGLDAAFFRFFDEHGFQFYSVDGIYSIRGDELVFSYLAHITKKEKKQFDPLIDAFEEAAAKTDFLSLTRPYLYDNLVFLYDNPERLCQHYVDLWQDLSVPFTLEEERAHTGAFTDAVLADCWRQITSSLRRVFYIGK</sequence>
<comment type="similarity">
    <text evidence="1">Belongs to the peptidase M16 family.</text>
</comment>